<accession>A0A8S5TX72</accession>
<evidence type="ECO:0000313" key="1">
    <source>
        <dbReference type="EMBL" id="DAF86793.1"/>
    </source>
</evidence>
<dbReference type="NCBIfam" id="TIGR01560">
    <property type="entry name" value="put_DNA_pack"/>
    <property type="match status" value="1"/>
</dbReference>
<dbReference type="InterPro" id="IPR006450">
    <property type="entry name" value="Phage_HK97_gp6-like"/>
</dbReference>
<dbReference type="Pfam" id="PF05135">
    <property type="entry name" value="Phage_connect_1"/>
    <property type="match status" value="1"/>
</dbReference>
<proteinExistence type="predicted"/>
<protein>
    <submittedName>
        <fullName evidence="1">Head Tail Connector Protein</fullName>
    </submittedName>
</protein>
<dbReference type="InterPro" id="IPR021146">
    <property type="entry name" value="Phage_gp6-like_head-tail"/>
</dbReference>
<organism evidence="1">
    <name type="scientific">Siphoviridae sp. ctvuW5</name>
    <dbReference type="NCBI Taxonomy" id="2825725"/>
    <lineage>
        <taxon>Viruses</taxon>
        <taxon>Duplodnaviria</taxon>
        <taxon>Heunggongvirae</taxon>
        <taxon>Uroviricota</taxon>
        <taxon>Caudoviricetes</taxon>
    </lineage>
</organism>
<reference evidence="1" key="1">
    <citation type="journal article" date="2021" name="Proc. Natl. Acad. Sci. U.S.A.">
        <title>A Catalog of Tens of Thousands of Viruses from Human Metagenomes Reveals Hidden Associations with Chronic Diseases.</title>
        <authorList>
            <person name="Tisza M.J."/>
            <person name="Buck C.B."/>
        </authorList>
    </citation>
    <scope>NUCLEOTIDE SEQUENCE</scope>
    <source>
        <strain evidence="1">CtvuW5</strain>
    </source>
</reference>
<dbReference type="CDD" id="cd08054">
    <property type="entry name" value="gp6"/>
    <property type="match status" value="1"/>
</dbReference>
<sequence length="103" mass="11614">MYITLDEAKKHLNVESDFTEDDEYISSLIEVAEAKVAAELCLKSTDDLKTLRGGEVIPPPIKQAIMLTIGLYYNNREEVTVSQTHTLAQGALHLIQLYRDYSL</sequence>
<name>A0A8S5TX72_9CAUD</name>
<dbReference type="EMBL" id="BK015953">
    <property type="protein sequence ID" value="DAF86793.1"/>
    <property type="molecule type" value="Genomic_DNA"/>
</dbReference>
<dbReference type="Gene3D" id="1.10.3230.30">
    <property type="entry name" value="Phage gp6-like head-tail connector protein"/>
    <property type="match status" value="1"/>
</dbReference>